<feature type="compositionally biased region" description="Polar residues" evidence="11">
    <location>
        <begin position="393"/>
        <end position="420"/>
    </location>
</feature>
<evidence type="ECO:0000259" key="12">
    <source>
        <dbReference type="Pfam" id="PF16741"/>
    </source>
</evidence>
<dbReference type="GO" id="GO:0000290">
    <property type="term" value="P:deadenylation-dependent decapping of nuclear-transcribed mRNA"/>
    <property type="evidence" value="ECO:0007669"/>
    <property type="project" value="InterPro"/>
</dbReference>
<dbReference type="EC" id="3.6.1.62" evidence="9"/>
<dbReference type="Proteomes" id="UP000287033">
    <property type="component" value="Unassembled WGS sequence"/>
</dbReference>
<keyword evidence="8" id="KW-0539">Nucleus</keyword>
<dbReference type="PANTHER" id="PTHR16290">
    <property type="entry name" value="TRANSCRIPTION FACTOR SMIF DECAPPING ENZYME DCP1"/>
    <property type="match status" value="1"/>
</dbReference>
<evidence type="ECO:0000256" key="8">
    <source>
        <dbReference type="ARBA" id="ARBA00023242"/>
    </source>
</evidence>
<dbReference type="EMBL" id="BEZZ01000003">
    <property type="protein sequence ID" value="GCC21867.1"/>
    <property type="molecule type" value="Genomic_DNA"/>
</dbReference>
<dbReference type="AlphaFoldDB" id="A0A401RUQ1"/>
<dbReference type="OrthoDB" id="440673at2759"/>
<feature type="region of interest" description="Disordered" evidence="11">
    <location>
        <begin position="393"/>
        <end position="421"/>
    </location>
</feature>
<evidence type="ECO:0000256" key="4">
    <source>
        <dbReference type="ARBA" id="ARBA00022490"/>
    </source>
</evidence>
<keyword evidence="5" id="KW-0597">Phosphoprotein</keyword>
<dbReference type="Pfam" id="PF06058">
    <property type="entry name" value="DCP1"/>
    <property type="match status" value="1"/>
</dbReference>
<feature type="domain" description="mRNA-decapping enzyme C-terminal" evidence="12">
    <location>
        <begin position="527"/>
        <end position="568"/>
    </location>
</feature>
<comment type="subcellular location">
    <subcellularLocation>
        <location evidence="2">Cytoplasm</location>
    </subcellularLocation>
    <subcellularLocation>
        <location evidence="1">Nucleus</location>
    </subcellularLocation>
</comment>
<evidence type="ECO:0000256" key="2">
    <source>
        <dbReference type="ARBA" id="ARBA00004496"/>
    </source>
</evidence>
<keyword evidence="4" id="KW-0963">Cytoplasm</keyword>
<dbReference type="GO" id="GO:0031087">
    <property type="term" value="P:deadenylation-independent decapping of nuclear-transcribed mRNA"/>
    <property type="evidence" value="ECO:0007669"/>
    <property type="project" value="TreeGrafter"/>
</dbReference>
<reference evidence="13 14" key="1">
    <citation type="journal article" date="2018" name="Nat. Ecol. Evol.">
        <title>Shark genomes provide insights into elasmobranch evolution and the origin of vertebrates.</title>
        <authorList>
            <person name="Hara Y"/>
            <person name="Yamaguchi K"/>
            <person name="Onimaru K"/>
            <person name="Kadota M"/>
            <person name="Koyanagi M"/>
            <person name="Keeley SD"/>
            <person name="Tatsumi K"/>
            <person name="Tanaka K"/>
            <person name="Motone F"/>
            <person name="Kageyama Y"/>
            <person name="Nozu R"/>
            <person name="Adachi N"/>
            <person name="Nishimura O"/>
            <person name="Nakagawa R"/>
            <person name="Tanegashima C"/>
            <person name="Kiyatake I"/>
            <person name="Matsumoto R"/>
            <person name="Murakumo K"/>
            <person name="Nishida K"/>
            <person name="Terakita A"/>
            <person name="Kuratani S"/>
            <person name="Sato K"/>
            <person name="Hyodo S Kuraku.S."/>
        </authorList>
    </citation>
    <scope>NUCLEOTIDE SEQUENCE [LARGE SCALE GENOMIC DNA]</scope>
</reference>
<dbReference type="InterPro" id="IPR031953">
    <property type="entry name" value="mRNA_decap_C"/>
</dbReference>
<dbReference type="InterPro" id="IPR010334">
    <property type="entry name" value="Dcp1"/>
</dbReference>
<protein>
    <recommendedName>
        <fullName evidence="9">5'-(N(7)-methylguanosine 5'-triphospho)-[mRNA] hydrolase</fullName>
        <ecNumber evidence="9">3.6.1.62</ecNumber>
    </recommendedName>
</protein>
<evidence type="ECO:0000256" key="6">
    <source>
        <dbReference type="ARBA" id="ARBA00022801"/>
    </source>
</evidence>
<dbReference type="GO" id="GO:0008047">
    <property type="term" value="F:enzyme activator activity"/>
    <property type="evidence" value="ECO:0007669"/>
    <property type="project" value="InterPro"/>
</dbReference>
<evidence type="ECO:0000256" key="11">
    <source>
        <dbReference type="SAM" id="MobiDB-lite"/>
    </source>
</evidence>
<name>A0A401RUQ1_CHIPU</name>
<dbReference type="InterPro" id="IPR011993">
    <property type="entry name" value="PH-like_dom_sf"/>
</dbReference>
<comment type="similarity">
    <text evidence="3">Belongs to the DCP1 family.</text>
</comment>
<comment type="catalytic activity">
    <reaction evidence="10">
        <text>a 5'-end (N(7)-methyl 5'-triphosphoguanosine)-ribonucleoside in mRNA + H2O = N(7)-methyl-GDP + a 5'-end phospho-ribonucleoside in mRNA + 2 H(+)</text>
        <dbReference type="Rhea" id="RHEA:67484"/>
        <dbReference type="Rhea" id="RHEA-COMP:15692"/>
        <dbReference type="Rhea" id="RHEA-COMP:17167"/>
        <dbReference type="ChEBI" id="CHEBI:15377"/>
        <dbReference type="ChEBI" id="CHEBI:15378"/>
        <dbReference type="ChEBI" id="CHEBI:63714"/>
        <dbReference type="ChEBI" id="CHEBI:138282"/>
        <dbReference type="ChEBI" id="CHEBI:156461"/>
        <dbReference type="EC" id="3.6.1.62"/>
    </reaction>
    <physiologicalReaction direction="left-to-right" evidence="10">
        <dbReference type="Rhea" id="RHEA:67485"/>
    </physiologicalReaction>
</comment>
<sequence>MVCLSGKEVRGREQFLSFSFTQLRKSNMEALSKGRDISLSALKQNDPFISSIVDVTSQVALYTFNPKASEWEKTDVEGTLFVYTRSASPYHGFTIMNRLNMKNLVEPINKDLEFQLQDPFLLYRNSNLSIYSIWFYDKNDCQRIAQLMSKVVQMEAQRAQQESPGRTTPNKPSGYDEENPIDILDMLSKAKEEYEQTCQLGDSSILSSSPGIHNSVGLAVKKSIDEPTSSPAQHHSKHILSGTKHLTVEELFGTPVSKEHLMNSNQEILLATQPDTKLRSQNLSLLFPYEHATELKQLGSPENLNNKINFSRSNYQEDAAQVLMTPAALQKSDVKTNPLYNISASPLFQSSLTFEATSNQSVATINTNGHSQNLQQEVKAVSPLMCPASSEITCTNQNLPSGSNPTPQNSTGERSTSDIGSQGHELLQKLKLTQQHDQQHLSKPSLAANFSPILVTPESFKEPNVRTTETSLQVVLTPTTTSSVGPSMLLSPGMFKHSTGMISETERKYGSTSPLTLASESRSSPLPTVLSKTQLQEALTHLIKNDSDFLNTIHEAYLQILRKNVGNIKL</sequence>
<evidence type="ECO:0000313" key="14">
    <source>
        <dbReference type="Proteomes" id="UP000287033"/>
    </source>
</evidence>
<evidence type="ECO:0000256" key="7">
    <source>
        <dbReference type="ARBA" id="ARBA00023161"/>
    </source>
</evidence>
<dbReference type="SUPFAM" id="SSF50729">
    <property type="entry name" value="PH domain-like"/>
    <property type="match status" value="1"/>
</dbReference>
<dbReference type="Gene3D" id="6.10.140.2030">
    <property type="match status" value="1"/>
</dbReference>
<evidence type="ECO:0000256" key="3">
    <source>
        <dbReference type="ARBA" id="ARBA00008778"/>
    </source>
</evidence>
<dbReference type="GO" id="GO:0000184">
    <property type="term" value="P:nuclear-transcribed mRNA catabolic process, nonsense-mediated decay"/>
    <property type="evidence" value="ECO:0007669"/>
    <property type="project" value="UniProtKB-KW"/>
</dbReference>
<evidence type="ECO:0000256" key="5">
    <source>
        <dbReference type="ARBA" id="ARBA00022553"/>
    </source>
</evidence>
<keyword evidence="7" id="KW-0866">Nonsense-mediated mRNA decay</keyword>
<keyword evidence="14" id="KW-1185">Reference proteome</keyword>
<dbReference type="CDD" id="cd09804">
    <property type="entry name" value="Dcp1"/>
    <property type="match status" value="1"/>
</dbReference>
<keyword evidence="6" id="KW-0378">Hydrolase</keyword>
<proteinExistence type="inferred from homology"/>
<dbReference type="OMA" id="SASRFKM"/>
<dbReference type="GO" id="GO:0005634">
    <property type="term" value="C:nucleus"/>
    <property type="evidence" value="ECO:0007669"/>
    <property type="project" value="UniProtKB-SubCell"/>
</dbReference>
<dbReference type="Pfam" id="PF16741">
    <property type="entry name" value="mRNA_decap_C"/>
    <property type="match status" value="1"/>
</dbReference>
<accession>A0A401RUQ1</accession>
<dbReference type="GO" id="GO:0140933">
    <property type="term" value="F:5'-(N(7)-methylguanosine 5'-triphospho)-[mRNA] hydrolase activity"/>
    <property type="evidence" value="ECO:0007669"/>
    <property type="project" value="UniProtKB-EC"/>
</dbReference>
<dbReference type="PANTHER" id="PTHR16290:SF4">
    <property type="entry name" value="MRNA-DECAPPING ENZYME 1A"/>
    <property type="match status" value="1"/>
</dbReference>
<organism evidence="13 14">
    <name type="scientific">Chiloscyllium punctatum</name>
    <name type="common">Brownbanded bambooshark</name>
    <name type="synonym">Hemiscyllium punctatum</name>
    <dbReference type="NCBI Taxonomy" id="137246"/>
    <lineage>
        <taxon>Eukaryota</taxon>
        <taxon>Metazoa</taxon>
        <taxon>Chordata</taxon>
        <taxon>Craniata</taxon>
        <taxon>Vertebrata</taxon>
        <taxon>Chondrichthyes</taxon>
        <taxon>Elasmobranchii</taxon>
        <taxon>Galeomorphii</taxon>
        <taxon>Galeoidea</taxon>
        <taxon>Orectolobiformes</taxon>
        <taxon>Hemiscylliidae</taxon>
        <taxon>Chiloscyllium</taxon>
    </lineage>
</organism>
<feature type="region of interest" description="Disordered" evidence="11">
    <location>
        <begin position="155"/>
        <end position="179"/>
    </location>
</feature>
<comment type="caution">
    <text evidence="13">The sequence shown here is derived from an EMBL/GenBank/DDBJ whole genome shotgun (WGS) entry which is preliminary data.</text>
</comment>
<dbReference type="Gene3D" id="2.30.29.30">
    <property type="entry name" value="Pleckstrin-homology domain (PH domain)/Phosphotyrosine-binding domain (PTB)"/>
    <property type="match status" value="1"/>
</dbReference>
<dbReference type="GO" id="GO:0003729">
    <property type="term" value="F:mRNA binding"/>
    <property type="evidence" value="ECO:0007669"/>
    <property type="project" value="TreeGrafter"/>
</dbReference>
<evidence type="ECO:0000256" key="1">
    <source>
        <dbReference type="ARBA" id="ARBA00004123"/>
    </source>
</evidence>
<evidence type="ECO:0000256" key="9">
    <source>
        <dbReference type="ARBA" id="ARBA00026102"/>
    </source>
</evidence>
<evidence type="ECO:0000313" key="13">
    <source>
        <dbReference type="EMBL" id="GCC21867.1"/>
    </source>
</evidence>
<evidence type="ECO:0000256" key="10">
    <source>
        <dbReference type="ARBA" id="ARBA00047661"/>
    </source>
</evidence>
<gene>
    <name evidence="13" type="ORF">chiPu_0000249</name>
</gene>
<feature type="compositionally biased region" description="Polar residues" evidence="11">
    <location>
        <begin position="158"/>
        <end position="171"/>
    </location>
</feature>
<dbReference type="FunFam" id="2.30.29.30:FF:000097">
    <property type="entry name" value="Putative mRNA-decapping enzyme 1A"/>
    <property type="match status" value="1"/>
</dbReference>
<dbReference type="STRING" id="137246.A0A401RUQ1"/>
<dbReference type="GO" id="GO:0000932">
    <property type="term" value="C:P-body"/>
    <property type="evidence" value="ECO:0007669"/>
    <property type="project" value="TreeGrafter"/>
</dbReference>